<dbReference type="EMBL" id="HBUE01147198">
    <property type="protein sequence ID" value="CAG6503543.1"/>
    <property type="molecule type" value="Transcribed_RNA"/>
</dbReference>
<sequence length="149" mass="16280">MVSYSTAWVTLRLIQSDTLALVIRAYRSSKYHGLNLGVNLVLSASSPVEAEMVEWACSKNCAVSNLFFTAVIIISCTERLPNFLFAAEKFHLSGQSMSSVCRIRTISRIKFFAFVLFSGGFGGTCSKSAVNGPRKKHTTSLLSSASLLR</sequence>
<dbReference type="EMBL" id="HBUE01093836">
    <property type="protein sequence ID" value="CAG6482614.1"/>
    <property type="molecule type" value="Transcribed_RNA"/>
</dbReference>
<name>A0A8D8D1F1_CULPI</name>
<proteinExistence type="predicted"/>
<dbReference type="AlphaFoldDB" id="A0A8D8D1F1"/>
<protein>
    <submittedName>
        <fullName evidence="1">(northern house mosquito) hypothetical protein</fullName>
    </submittedName>
</protein>
<evidence type="ECO:0000313" key="1">
    <source>
        <dbReference type="EMBL" id="CAG6503543.1"/>
    </source>
</evidence>
<organism evidence="1">
    <name type="scientific">Culex pipiens</name>
    <name type="common">House mosquito</name>
    <dbReference type="NCBI Taxonomy" id="7175"/>
    <lineage>
        <taxon>Eukaryota</taxon>
        <taxon>Metazoa</taxon>
        <taxon>Ecdysozoa</taxon>
        <taxon>Arthropoda</taxon>
        <taxon>Hexapoda</taxon>
        <taxon>Insecta</taxon>
        <taxon>Pterygota</taxon>
        <taxon>Neoptera</taxon>
        <taxon>Endopterygota</taxon>
        <taxon>Diptera</taxon>
        <taxon>Nematocera</taxon>
        <taxon>Culicoidea</taxon>
        <taxon>Culicidae</taxon>
        <taxon>Culicinae</taxon>
        <taxon>Culicini</taxon>
        <taxon>Culex</taxon>
        <taxon>Culex</taxon>
    </lineage>
</organism>
<dbReference type="EMBL" id="HBUE01252122">
    <property type="protein sequence ID" value="CAG6554800.1"/>
    <property type="molecule type" value="Transcribed_RNA"/>
</dbReference>
<accession>A0A8D8D1F1</accession>
<reference evidence="1" key="1">
    <citation type="submission" date="2021-05" db="EMBL/GenBank/DDBJ databases">
        <authorList>
            <person name="Alioto T."/>
            <person name="Alioto T."/>
            <person name="Gomez Garrido J."/>
        </authorList>
    </citation>
    <scope>NUCLEOTIDE SEQUENCE</scope>
</reference>